<keyword evidence="1" id="KW-0732">Signal</keyword>
<evidence type="ECO:0000313" key="3">
    <source>
        <dbReference type="Proteomes" id="UP000043764"/>
    </source>
</evidence>
<dbReference type="STRING" id="481446.NIT7645_00684"/>
<dbReference type="NCBIfam" id="NF041384">
    <property type="entry name" value="YHS_seleno_dom"/>
    <property type="match status" value="1"/>
</dbReference>
<evidence type="ECO:0000313" key="2">
    <source>
        <dbReference type="EMBL" id="CRL11422.1"/>
    </source>
</evidence>
<organism evidence="2 3">
    <name type="scientific">Phaeobacter italicus</name>
    <dbReference type="NCBI Taxonomy" id="481446"/>
    <lineage>
        <taxon>Bacteria</taxon>
        <taxon>Pseudomonadati</taxon>
        <taxon>Pseudomonadota</taxon>
        <taxon>Alphaproteobacteria</taxon>
        <taxon>Rhodobacterales</taxon>
        <taxon>Roseobacteraceae</taxon>
        <taxon>Phaeobacter</taxon>
    </lineage>
</organism>
<accession>A0A0H5D2J7</accession>
<dbReference type="EMBL" id="CVRL01000033">
    <property type="protein sequence ID" value="CRL11422.1"/>
    <property type="molecule type" value="Genomic_DNA"/>
</dbReference>
<evidence type="ECO:0000256" key="1">
    <source>
        <dbReference type="SAM" id="SignalP"/>
    </source>
</evidence>
<sequence length="165" mass="17718">MTPRLLRHLDPRALRPLLTKAAAAALALGVLLAAPMASAGPALVSSHEGLAAEGQDVVTFFSSDGPVAGVQSHAIMWRGAIWRFASAQNLALFEANPHAYAPQFGGYCAYALSQGIVKRGDPGLFVISDGRLFLLNNPRALARWQAEQDQLLIKAEGHWPRILKD</sequence>
<dbReference type="Proteomes" id="UP000043764">
    <property type="component" value="Unassembled WGS sequence"/>
</dbReference>
<protein>
    <recommendedName>
        <fullName evidence="4">YHS domain protein</fullName>
    </recommendedName>
</protein>
<proteinExistence type="predicted"/>
<feature type="signal peptide" evidence="1">
    <location>
        <begin position="1"/>
        <end position="39"/>
    </location>
</feature>
<gene>
    <name evidence="2" type="ORF">NIT7321_02287</name>
</gene>
<keyword evidence="3" id="KW-1185">Reference proteome</keyword>
<name>A0A0H5D2J7_9RHOB</name>
<reference evidence="3" key="1">
    <citation type="submission" date="2015-05" db="EMBL/GenBank/DDBJ databases">
        <authorList>
            <person name="Rodrigo-Torres Lidia"/>
            <person name="Arahal R.David."/>
        </authorList>
    </citation>
    <scope>NUCLEOTIDE SEQUENCE [LARGE SCALE GENOMIC DNA]</scope>
    <source>
        <strain evidence="3">CECT 7321</strain>
    </source>
</reference>
<dbReference type="AlphaFoldDB" id="A0A0H5D2J7"/>
<dbReference type="RefSeq" id="WP_050673540.1">
    <property type="nucleotide sequence ID" value="NZ_CANLNU010000001.1"/>
</dbReference>
<feature type="chain" id="PRO_5005217264" description="YHS domain protein" evidence="1">
    <location>
        <begin position="40"/>
        <end position="165"/>
    </location>
</feature>
<evidence type="ECO:0008006" key="4">
    <source>
        <dbReference type="Google" id="ProtNLM"/>
    </source>
</evidence>